<accession>A0AAV1ITV4</accession>
<evidence type="ECO:0000256" key="1">
    <source>
        <dbReference type="SAM" id="SignalP"/>
    </source>
</evidence>
<feature type="chain" id="PRO_5043807771" evidence="1">
    <location>
        <begin position="17"/>
        <end position="213"/>
    </location>
</feature>
<sequence>MYRCLLLFFICSVVNSHLWHHNHHEMHNHPHGFFDSWSYDSGSYEEKASDLREEDCNDSSTGGDNFESLAREILENDETNWNSCKQNTNVVQEVYTTDSYMIIYSVPGLTDGNVNIQIKHKVISVVATASGISFKDVRTLSDILDTAEASWYVDFGTIKVLIPYKIRFDHLMPKRCEMVKKDVFDVQPLPDISSFFRQNHQGGVSAQRPERLY</sequence>
<protein>
    <submittedName>
        <fullName evidence="2">Uncharacterized protein</fullName>
    </submittedName>
</protein>
<reference evidence="2 3" key="1">
    <citation type="submission" date="2023-11" db="EMBL/GenBank/DDBJ databases">
        <authorList>
            <person name="Okamura Y."/>
        </authorList>
    </citation>
    <scope>NUCLEOTIDE SEQUENCE [LARGE SCALE GENOMIC DNA]</scope>
</reference>
<comment type="caution">
    <text evidence="2">The sequence shown here is derived from an EMBL/GenBank/DDBJ whole genome shotgun (WGS) entry which is preliminary data.</text>
</comment>
<dbReference type="EMBL" id="CAVLEF010000001">
    <property type="protein sequence ID" value="CAK1540362.1"/>
    <property type="molecule type" value="Genomic_DNA"/>
</dbReference>
<feature type="signal peptide" evidence="1">
    <location>
        <begin position="1"/>
        <end position="16"/>
    </location>
</feature>
<keyword evidence="1" id="KW-0732">Signal</keyword>
<dbReference type="AlphaFoldDB" id="A0AAV1ITV4"/>
<gene>
    <name evidence="2" type="ORF">LNINA_LOCUS421</name>
</gene>
<keyword evidence="3" id="KW-1185">Reference proteome</keyword>
<name>A0AAV1ITV4_9NEOP</name>
<evidence type="ECO:0000313" key="3">
    <source>
        <dbReference type="Proteomes" id="UP001497472"/>
    </source>
</evidence>
<organism evidence="2 3">
    <name type="scientific">Leptosia nina</name>
    <dbReference type="NCBI Taxonomy" id="320188"/>
    <lineage>
        <taxon>Eukaryota</taxon>
        <taxon>Metazoa</taxon>
        <taxon>Ecdysozoa</taxon>
        <taxon>Arthropoda</taxon>
        <taxon>Hexapoda</taxon>
        <taxon>Insecta</taxon>
        <taxon>Pterygota</taxon>
        <taxon>Neoptera</taxon>
        <taxon>Endopterygota</taxon>
        <taxon>Lepidoptera</taxon>
        <taxon>Glossata</taxon>
        <taxon>Ditrysia</taxon>
        <taxon>Papilionoidea</taxon>
        <taxon>Pieridae</taxon>
        <taxon>Pierinae</taxon>
        <taxon>Leptosia</taxon>
    </lineage>
</organism>
<evidence type="ECO:0000313" key="2">
    <source>
        <dbReference type="EMBL" id="CAK1540362.1"/>
    </source>
</evidence>
<proteinExistence type="predicted"/>
<dbReference type="Proteomes" id="UP001497472">
    <property type="component" value="Unassembled WGS sequence"/>
</dbReference>